<keyword evidence="6 16" id="KW-0732">Signal</keyword>
<keyword evidence="19" id="KW-1185">Reference proteome</keyword>
<evidence type="ECO:0000313" key="18">
    <source>
        <dbReference type="EMBL" id="KAK9498029.1"/>
    </source>
</evidence>
<dbReference type="PANTHER" id="PTHR15136:SF5">
    <property type="entry name" value="STROMAL INTERACTION MOLECULE HOMOLOG"/>
    <property type="match status" value="1"/>
</dbReference>
<dbReference type="Proteomes" id="UP001461498">
    <property type="component" value="Unassembled WGS sequence"/>
</dbReference>
<dbReference type="PROSITE" id="PS50105">
    <property type="entry name" value="SAM_DOMAIN"/>
    <property type="match status" value="1"/>
</dbReference>
<feature type="compositionally biased region" description="Basic residues" evidence="15">
    <location>
        <begin position="665"/>
        <end position="680"/>
    </location>
</feature>
<feature type="domain" description="SAM" evidence="17">
    <location>
        <begin position="157"/>
        <end position="215"/>
    </location>
</feature>
<dbReference type="Gene3D" id="1.10.150.50">
    <property type="entry name" value="Transcription Factor, Ets-1"/>
    <property type="match status" value="1"/>
</dbReference>
<evidence type="ECO:0000256" key="4">
    <source>
        <dbReference type="ARBA" id="ARBA00022692"/>
    </source>
</evidence>
<dbReference type="EMBL" id="JAPXFL010000013">
    <property type="protein sequence ID" value="KAK9498029.1"/>
    <property type="molecule type" value="Genomic_DNA"/>
</dbReference>
<dbReference type="FunFam" id="1.10.150.50:FF:000009">
    <property type="entry name" value="Stromal interaction molecule 1"/>
    <property type="match status" value="1"/>
</dbReference>
<dbReference type="Gene3D" id="1.20.5.340">
    <property type="match status" value="1"/>
</dbReference>
<dbReference type="InterPro" id="IPR013761">
    <property type="entry name" value="SAM/pointed_sf"/>
</dbReference>
<feature type="region of interest" description="Disordered" evidence="15">
    <location>
        <begin position="479"/>
        <end position="599"/>
    </location>
</feature>
<keyword evidence="11" id="KW-0472">Membrane</keyword>
<keyword evidence="4" id="KW-0812">Transmembrane</keyword>
<comment type="subcellular location">
    <subcellularLocation>
        <location evidence="13">Endomembrane system</location>
        <topology evidence="13">Single-pass type I membrane protein</topology>
    </subcellularLocation>
</comment>
<dbReference type="GO" id="GO:0005246">
    <property type="term" value="F:calcium channel regulator activity"/>
    <property type="evidence" value="ECO:0007669"/>
    <property type="project" value="InterPro"/>
</dbReference>
<keyword evidence="5" id="KW-0479">Metal-binding</keyword>
<dbReference type="InterPro" id="IPR001660">
    <property type="entry name" value="SAM"/>
</dbReference>
<dbReference type="Pfam" id="PF07647">
    <property type="entry name" value="SAM_2"/>
    <property type="match status" value="1"/>
</dbReference>
<dbReference type="Pfam" id="PF16533">
    <property type="entry name" value="SOAR"/>
    <property type="match status" value="1"/>
</dbReference>
<name>A0AAW1CKL1_9HEMI</name>
<dbReference type="GO" id="GO:0006874">
    <property type="term" value="P:intracellular calcium ion homeostasis"/>
    <property type="evidence" value="ECO:0007669"/>
    <property type="project" value="TreeGrafter"/>
</dbReference>
<dbReference type="FunFam" id="1.10.287.3550:FF:000002">
    <property type="entry name" value="Stromal interaction molecule homolog"/>
    <property type="match status" value="1"/>
</dbReference>
<feature type="compositionally biased region" description="Low complexity" evidence="15">
    <location>
        <begin position="646"/>
        <end position="661"/>
    </location>
</feature>
<keyword evidence="9 14" id="KW-0175">Coiled coil</keyword>
<dbReference type="InterPro" id="IPR037608">
    <property type="entry name" value="STIM1/2"/>
</dbReference>
<evidence type="ECO:0000256" key="6">
    <source>
        <dbReference type="ARBA" id="ARBA00022729"/>
    </source>
</evidence>
<evidence type="ECO:0000256" key="3">
    <source>
        <dbReference type="ARBA" id="ARBA00022568"/>
    </source>
</evidence>
<comment type="caution">
    <text evidence="18">The sequence shown here is derived from an EMBL/GenBank/DDBJ whole genome shotgun (WGS) entry which is preliminary data.</text>
</comment>
<keyword evidence="10" id="KW-0406">Ion transport</keyword>
<keyword evidence="3" id="KW-0109">Calcium transport</keyword>
<evidence type="ECO:0000313" key="19">
    <source>
        <dbReference type="Proteomes" id="UP001461498"/>
    </source>
</evidence>
<evidence type="ECO:0000256" key="8">
    <source>
        <dbReference type="ARBA" id="ARBA00022989"/>
    </source>
</evidence>
<evidence type="ECO:0000256" key="2">
    <source>
        <dbReference type="ARBA" id="ARBA00022553"/>
    </source>
</evidence>
<gene>
    <name evidence="18" type="ORF">O3M35_003914</name>
</gene>
<dbReference type="InterPro" id="IPR032393">
    <property type="entry name" value="SOAR_STIM1/2"/>
</dbReference>
<dbReference type="GO" id="GO:0005509">
    <property type="term" value="F:calcium ion binding"/>
    <property type="evidence" value="ECO:0007669"/>
    <property type="project" value="TreeGrafter"/>
</dbReference>
<keyword evidence="12" id="KW-0325">Glycoprotein</keyword>
<keyword evidence="1" id="KW-0813">Transport</keyword>
<evidence type="ECO:0000256" key="9">
    <source>
        <dbReference type="ARBA" id="ARBA00023054"/>
    </source>
</evidence>
<feature type="signal peptide" evidence="16">
    <location>
        <begin position="1"/>
        <end position="22"/>
    </location>
</feature>
<evidence type="ECO:0000256" key="1">
    <source>
        <dbReference type="ARBA" id="ARBA00022448"/>
    </source>
</evidence>
<dbReference type="Pfam" id="PF25578">
    <property type="entry name" value="EF-hand_STIM1"/>
    <property type="match status" value="1"/>
</dbReference>
<evidence type="ECO:0000256" key="5">
    <source>
        <dbReference type="ARBA" id="ARBA00022723"/>
    </source>
</evidence>
<dbReference type="GO" id="GO:0005886">
    <property type="term" value="C:plasma membrane"/>
    <property type="evidence" value="ECO:0007669"/>
    <property type="project" value="TreeGrafter"/>
</dbReference>
<evidence type="ECO:0000256" key="10">
    <source>
        <dbReference type="ARBA" id="ARBA00023065"/>
    </source>
</evidence>
<dbReference type="CDD" id="cd11722">
    <property type="entry name" value="SOAR"/>
    <property type="match status" value="1"/>
</dbReference>
<evidence type="ECO:0000256" key="16">
    <source>
        <dbReference type="SAM" id="SignalP"/>
    </source>
</evidence>
<keyword evidence="7" id="KW-0106">Calcium</keyword>
<dbReference type="GO" id="GO:0005783">
    <property type="term" value="C:endoplasmic reticulum"/>
    <property type="evidence" value="ECO:0007669"/>
    <property type="project" value="TreeGrafter"/>
</dbReference>
<feature type="region of interest" description="Disordered" evidence="15">
    <location>
        <begin position="642"/>
        <end position="688"/>
    </location>
</feature>
<evidence type="ECO:0000256" key="7">
    <source>
        <dbReference type="ARBA" id="ARBA00022837"/>
    </source>
</evidence>
<evidence type="ECO:0000256" key="11">
    <source>
        <dbReference type="ARBA" id="ARBA00023136"/>
    </source>
</evidence>
<proteinExistence type="predicted"/>
<evidence type="ECO:0000256" key="15">
    <source>
        <dbReference type="SAM" id="MobiDB-lite"/>
    </source>
</evidence>
<feature type="compositionally biased region" description="Low complexity" evidence="15">
    <location>
        <begin position="528"/>
        <end position="539"/>
    </location>
</feature>
<keyword evidence="8" id="KW-1133">Transmembrane helix</keyword>
<dbReference type="InterPro" id="IPR057835">
    <property type="entry name" value="EF-hand_STIM1/2"/>
</dbReference>
<dbReference type="CDD" id="cd09504">
    <property type="entry name" value="SAM_STIM-1_2-like"/>
    <property type="match status" value="1"/>
</dbReference>
<dbReference type="GO" id="GO:0051049">
    <property type="term" value="P:regulation of transport"/>
    <property type="evidence" value="ECO:0007669"/>
    <property type="project" value="UniProtKB-ARBA"/>
</dbReference>
<protein>
    <recommendedName>
        <fullName evidence="17">SAM domain-containing protein</fullName>
    </recommendedName>
</protein>
<feature type="chain" id="PRO_5043699202" description="SAM domain-containing protein" evidence="16">
    <location>
        <begin position="23"/>
        <end position="688"/>
    </location>
</feature>
<evidence type="ECO:0000256" key="14">
    <source>
        <dbReference type="SAM" id="Coils"/>
    </source>
</evidence>
<dbReference type="Gene3D" id="1.10.238.180">
    <property type="match status" value="1"/>
</dbReference>
<reference evidence="18 19" key="1">
    <citation type="submission" date="2022-12" db="EMBL/GenBank/DDBJ databases">
        <title>Chromosome-level genome assembly of true bugs.</title>
        <authorList>
            <person name="Ma L."/>
            <person name="Li H."/>
        </authorList>
    </citation>
    <scope>NUCLEOTIDE SEQUENCE [LARGE SCALE GENOMIC DNA]</scope>
    <source>
        <strain evidence="18">Lab_2022b</strain>
    </source>
</reference>
<dbReference type="Gene3D" id="1.10.287.3550">
    <property type="match status" value="1"/>
</dbReference>
<dbReference type="FunFam" id="1.20.5.340:FF:000033">
    <property type="entry name" value="Stromal interaction molecule"/>
    <property type="match status" value="1"/>
</dbReference>
<feature type="coiled-coil region" evidence="14">
    <location>
        <begin position="258"/>
        <end position="436"/>
    </location>
</feature>
<dbReference type="GO" id="GO:0002115">
    <property type="term" value="P:store-operated calcium entry"/>
    <property type="evidence" value="ECO:0007669"/>
    <property type="project" value="TreeGrafter"/>
</dbReference>
<keyword evidence="2" id="KW-0597">Phosphoprotein</keyword>
<sequence length="688" mass="77364">MHLIARILSFIILFTLYKETYESNIQNNKNDMQNTYREHSNTNLQRARSYSVIEGYSQQGGAKIQNAGESCYDELSCSVTAPNDRYSLEAIRSLHRQLDDDENGAVDLSESDDFLREELQYESGAERRQKAFHRNDDMHISVKELWEAWVRSEVHNWTIEQTVEWLSVGIGLPQYAQTFIANNVNGATLPRLAVSNMAYLSSVLGIKDPIHKQKIALKAMDVVLFGPPKESNNHIKDIILVTLSLGAIIGFWYAYKMNKNSRRHLKRMMRDMESLQKAELALENLQKELERARQEQECATTQKADLERKLLEQCGDGTELRTSYSDLEVSQLKAEIELLRNELQRAEGELEDRCWSPPVGLQQWLQLTHEIENKAYIKKKLSAEKQLQSAREACEKLRKKRSSLVGAFVSTHGKSIDEVDRSIVEARTLLNEVTQELAERAHRWKKIELLCGFNIINNRGFNALEAELYKGAAINGRTLGSRGRMSSQDDLDEDNGMFSLTAHGDSTAEADSSGSEKLCGDDESTFASEPSSPSVEFVVGGDQDDVSEKSEKSQKKLTSTNISRDKTIGYSGSHEFHSEQELSVRGGSVKSSLSDPSLESPVMPVIQARHRRPPQLSTVRSSIAGQEIFSTISGGTTCSLDEEACSTDSNSTAADDSTISDKSIKKNKLRFPKFTRKSRHTPPPEKHT</sequence>
<dbReference type="AlphaFoldDB" id="A0AAW1CKL1"/>
<evidence type="ECO:0000256" key="13">
    <source>
        <dbReference type="ARBA" id="ARBA00046288"/>
    </source>
</evidence>
<dbReference type="FunFam" id="1.10.238.180:FF:000001">
    <property type="entry name" value="Stromal interaction molecule 1"/>
    <property type="match status" value="1"/>
</dbReference>
<dbReference type="SMART" id="SM00454">
    <property type="entry name" value="SAM"/>
    <property type="match status" value="1"/>
</dbReference>
<evidence type="ECO:0000259" key="17">
    <source>
        <dbReference type="PROSITE" id="PS50105"/>
    </source>
</evidence>
<organism evidence="18 19">
    <name type="scientific">Rhynocoris fuscipes</name>
    <dbReference type="NCBI Taxonomy" id="488301"/>
    <lineage>
        <taxon>Eukaryota</taxon>
        <taxon>Metazoa</taxon>
        <taxon>Ecdysozoa</taxon>
        <taxon>Arthropoda</taxon>
        <taxon>Hexapoda</taxon>
        <taxon>Insecta</taxon>
        <taxon>Pterygota</taxon>
        <taxon>Neoptera</taxon>
        <taxon>Paraneoptera</taxon>
        <taxon>Hemiptera</taxon>
        <taxon>Heteroptera</taxon>
        <taxon>Panheteroptera</taxon>
        <taxon>Cimicomorpha</taxon>
        <taxon>Reduviidae</taxon>
        <taxon>Harpactorinae</taxon>
        <taxon>Harpactorini</taxon>
        <taxon>Rhynocoris</taxon>
    </lineage>
</organism>
<accession>A0AAW1CKL1</accession>
<dbReference type="SUPFAM" id="SSF47769">
    <property type="entry name" value="SAM/Pointed domain"/>
    <property type="match status" value="1"/>
</dbReference>
<dbReference type="PANTHER" id="PTHR15136">
    <property type="entry name" value="STROMAL INTERACTION MOLECULE HOMOLOG"/>
    <property type="match status" value="1"/>
</dbReference>
<evidence type="ECO:0000256" key="12">
    <source>
        <dbReference type="ARBA" id="ARBA00023180"/>
    </source>
</evidence>